<reference evidence="12" key="1">
    <citation type="submission" date="2012-11" db="EMBL/GenBank/DDBJ databases">
        <title>Permanent draft genomes of Rhodopirellula europaea strain SH398 and 6C.</title>
        <authorList>
            <person name="Richter M."/>
            <person name="Richter-Heitmann T."/>
            <person name="Frank C."/>
            <person name="Harder J."/>
            <person name="Glockner F.O."/>
        </authorList>
    </citation>
    <scope>NUCLEOTIDE SEQUENCE</scope>
    <source>
        <strain evidence="12">6C</strain>
    </source>
</reference>
<dbReference type="Proteomes" id="UP000011529">
    <property type="component" value="Unassembled WGS sequence"/>
</dbReference>
<dbReference type="GO" id="GO:0003677">
    <property type="term" value="F:DNA binding"/>
    <property type="evidence" value="ECO:0007669"/>
    <property type="project" value="UniProtKB-KW"/>
</dbReference>
<dbReference type="EMBL" id="ANMO01000094">
    <property type="protein sequence ID" value="EMB17620.1"/>
    <property type="molecule type" value="Genomic_DNA"/>
</dbReference>
<comment type="caution">
    <text evidence="12">The sequence shown here is derived from an EMBL/GenBank/DDBJ whole genome shotgun (WGS) entry which is preliminary data.</text>
</comment>
<evidence type="ECO:0000256" key="1">
    <source>
        <dbReference type="ARBA" id="ARBA00008798"/>
    </source>
</evidence>
<dbReference type="GO" id="GO:0000428">
    <property type="term" value="C:DNA-directed RNA polymerase complex"/>
    <property type="evidence" value="ECO:0007669"/>
    <property type="project" value="UniProtKB-KW"/>
</dbReference>
<keyword evidence="4" id="KW-0548">Nucleotidyltransferase</keyword>
<dbReference type="NCBIfam" id="TIGR02395">
    <property type="entry name" value="rpoN_sigma"/>
    <property type="match status" value="1"/>
</dbReference>
<feature type="domain" description="RNA polymerase sigma factor 54 core-binding" evidence="11">
    <location>
        <begin position="156"/>
        <end position="347"/>
    </location>
</feature>
<evidence type="ECO:0000256" key="9">
    <source>
        <dbReference type="SAM" id="MobiDB-lite"/>
    </source>
</evidence>
<keyword evidence="13" id="KW-1185">Reference proteome</keyword>
<keyword evidence="7" id="KW-0238">DNA-binding</keyword>
<dbReference type="AlphaFoldDB" id="M2AKH4"/>
<dbReference type="GO" id="GO:0001216">
    <property type="term" value="F:DNA-binding transcription activator activity"/>
    <property type="evidence" value="ECO:0007669"/>
    <property type="project" value="InterPro"/>
</dbReference>
<keyword evidence="3" id="KW-0808">Transferase</keyword>
<evidence type="ECO:0000313" key="12">
    <source>
        <dbReference type="EMBL" id="EMB17620.1"/>
    </source>
</evidence>
<evidence type="ECO:0000256" key="2">
    <source>
        <dbReference type="ARBA" id="ARBA00022478"/>
    </source>
</evidence>
<dbReference type="PANTHER" id="PTHR32248">
    <property type="entry name" value="RNA POLYMERASE SIGMA-54 FACTOR"/>
    <property type="match status" value="1"/>
</dbReference>
<evidence type="ECO:0000256" key="6">
    <source>
        <dbReference type="ARBA" id="ARBA00023082"/>
    </source>
</evidence>
<dbReference type="PRINTS" id="PR00045">
    <property type="entry name" value="SIGMA54FCT"/>
</dbReference>
<dbReference type="InterPro" id="IPR007046">
    <property type="entry name" value="RNA_pol_sigma_54_core-bd"/>
</dbReference>
<keyword evidence="5" id="KW-0805">Transcription regulation</keyword>
<dbReference type="GO" id="GO:0016779">
    <property type="term" value="F:nucleotidyltransferase activity"/>
    <property type="evidence" value="ECO:0007669"/>
    <property type="project" value="UniProtKB-KW"/>
</dbReference>
<dbReference type="InterPro" id="IPR038709">
    <property type="entry name" value="RpoN_core-bd_sf"/>
</dbReference>
<evidence type="ECO:0000256" key="7">
    <source>
        <dbReference type="ARBA" id="ARBA00023125"/>
    </source>
</evidence>
<dbReference type="PROSITE" id="PS00718">
    <property type="entry name" value="SIGMA54_2"/>
    <property type="match status" value="1"/>
</dbReference>
<sequence>MAPNSLTRFSLRWRPSLRFTSRISEKILMRMSVGLQARQSQVQKLAPRMIQSMEILQMPTLALQERIEQEMNENPLLEQQTGDPLNPDDGDDEVPDKDTRSENEKELVVDNDHDNKDDFERLLNMDSDLPSTFDDSFRQSANRMSEDADRRHDMMANAQSRPESLNDYLLHQLAEMDIDDEVEQIAERIISTLNASDGGYLRMPLADLLPSGHSKEDYEKAEEALAVVQSLEPSGIAARDLSECLISQLDPSVAHFDELSTLIRSHLNDLAENRLPQISKKTGFSIELIQELREELHLLNPKPGAAFLETYVPNVTPDIILEQDESGEYRVRLDDDRVPTLFISEYYRRRLQASDCTDAEREFIKQKINGAQWLIDSIEQRRSTLTRVSEAIVEHQKRFLDEGPEAIEPLKMQQIADKVGVHVTTVSRAVDDKWIQTPRGILPLRRFFVGGTQTEDGDDVAWDTIRLKLQELIDKEDKSKPYSDENLVDELKKAGMTVARRTVTKYRKKMGIPSSRQRRDWSLTAS</sequence>
<dbReference type="Gene3D" id="1.10.10.60">
    <property type="entry name" value="Homeodomain-like"/>
    <property type="match status" value="1"/>
</dbReference>
<dbReference type="PATRIC" id="fig|1263867.3.peg.1796"/>
<evidence type="ECO:0000259" key="11">
    <source>
        <dbReference type="Pfam" id="PF04963"/>
    </source>
</evidence>
<evidence type="ECO:0000313" key="13">
    <source>
        <dbReference type="Proteomes" id="UP000011529"/>
    </source>
</evidence>
<dbReference type="InterPro" id="IPR007634">
    <property type="entry name" value="RNA_pol_sigma_54_DNA-bd"/>
</dbReference>
<dbReference type="Gene3D" id="1.10.10.1330">
    <property type="entry name" value="RNA polymerase sigma-54 factor, core-binding domain"/>
    <property type="match status" value="1"/>
</dbReference>
<name>M2AKH4_9BACT</name>
<organism evidence="12 13">
    <name type="scientific">Rhodopirellula europaea 6C</name>
    <dbReference type="NCBI Taxonomy" id="1263867"/>
    <lineage>
        <taxon>Bacteria</taxon>
        <taxon>Pseudomonadati</taxon>
        <taxon>Planctomycetota</taxon>
        <taxon>Planctomycetia</taxon>
        <taxon>Pirellulales</taxon>
        <taxon>Pirellulaceae</taxon>
        <taxon>Rhodopirellula</taxon>
    </lineage>
</organism>
<dbReference type="PANTHER" id="PTHR32248:SF4">
    <property type="entry name" value="RNA POLYMERASE SIGMA-54 FACTOR"/>
    <property type="match status" value="1"/>
</dbReference>
<evidence type="ECO:0000256" key="8">
    <source>
        <dbReference type="ARBA" id="ARBA00023163"/>
    </source>
</evidence>
<comment type="similarity">
    <text evidence="1">Belongs to the sigma-54 factor family.</text>
</comment>
<feature type="compositionally biased region" description="Acidic residues" evidence="9">
    <location>
        <begin position="86"/>
        <end position="95"/>
    </location>
</feature>
<dbReference type="GO" id="GO:0006352">
    <property type="term" value="P:DNA-templated transcription initiation"/>
    <property type="evidence" value="ECO:0007669"/>
    <property type="project" value="InterPro"/>
</dbReference>
<proteinExistence type="inferred from homology"/>
<keyword evidence="2" id="KW-0240">DNA-directed RNA polymerase</keyword>
<keyword evidence="8" id="KW-0804">Transcription</keyword>
<evidence type="ECO:0000256" key="4">
    <source>
        <dbReference type="ARBA" id="ARBA00022695"/>
    </source>
</evidence>
<evidence type="ECO:0000256" key="5">
    <source>
        <dbReference type="ARBA" id="ARBA00023015"/>
    </source>
</evidence>
<accession>M2AKH4</accession>
<evidence type="ECO:0000259" key="10">
    <source>
        <dbReference type="Pfam" id="PF04552"/>
    </source>
</evidence>
<reference evidence="12" key="2">
    <citation type="journal article" date="2013" name="Mar. Genomics">
        <title>Expression of sulfatases in Rhodopirellula baltica and the diversity of sulfatases in the genus Rhodopirellula.</title>
        <authorList>
            <person name="Wegner C.E."/>
            <person name="Richter-Heitmann T."/>
            <person name="Klindworth A."/>
            <person name="Klockow C."/>
            <person name="Richter M."/>
            <person name="Achstetter T."/>
            <person name="Glockner F.O."/>
            <person name="Harder J."/>
        </authorList>
    </citation>
    <scope>NUCLEOTIDE SEQUENCE [LARGE SCALE GENOMIC DNA]</scope>
    <source>
        <strain evidence="12">6C</strain>
    </source>
</reference>
<feature type="domain" description="RNA polymerase sigma factor 54 DNA-binding" evidence="10">
    <location>
        <begin position="362"/>
        <end position="519"/>
    </location>
</feature>
<gene>
    <name evidence="12" type="ORF">RE6C_01691</name>
</gene>
<dbReference type="Pfam" id="PF04963">
    <property type="entry name" value="Sigma54_CBD"/>
    <property type="match status" value="1"/>
</dbReference>
<feature type="region of interest" description="Disordered" evidence="9">
    <location>
        <begin position="77"/>
        <end position="118"/>
    </location>
</feature>
<feature type="compositionally biased region" description="Basic and acidic residues" evidence="9">
    <location>
        <begin position="96"/>
        <end position="118"/>
    </location>
</feature>
<dbReference type="InterPro" id="IPR000394">
    <property type="entry name" value="RNA_pol_sigma_54"/>
</dbReference>
<dbReference type="PROSITE" id="PS50044">
    <property type="entry name" value="SIGMA54_3"/>
    <property type="match status" value="1"/>
</dbReference>
<dbReference type="Pfam" id="PF00309">
    <property type="entry name" value="Sigma54_AID"/>
    <property type="match status" value="1"/>
</dbReference>
<evidence type="ECO:0000256" key="3">
    <source>
        <dbReference type="ARBA" id="ARBA00022679"/>
    </source>
</evidence>
<dbReference type="GO" id="GO:0016987">
    <property type="term" value="F:sigma factor activity"/>
    <property type="evidence" value="ECO:0007669"/>
    <property type="project" value="UniProtKB-KW"/>
</dbReference>
<dbReference type="Pfam" id="PF04552">
    <property type="entry name" value="Sigma54_DBD"/>
    <property type="match status" value="1"/>
</dbReference>
<protein>
    <submittedName>
        <fullName evidence="12">RNA polymerase, sigma 54/sigma 60 factor</fullName>
    </submittedName>
</protein>
<dbReference type="PIRSF" id="PIRSF000774">
    <property type="entry name" value="RpoN"/>
    <property type="match status" value="1"/>
</dbReference>
<keyword evidence="6" id="KW-0731">Sigma factor</keyword>